<reference evidence="2 3" key="1">
    <citation type="submission" date="2016-04" db="EMBL/GenBank/DDBJ databases">
        <title>A degradative enzymes factory behind the ericoid mycorrhizal symbiosis.</title>
        <authorList>
            <consortium name="DOE Joint Genome Institute"/>
            <person name="Martino E."/>
            <person name="Morin E."/>
            <person name="Grelet G."/>
            <person name="Kuo A."/>
            <person name="Kohler A."/>
            <person name="Daghino S."/>
            <person name="Barry K."/>
            <person name="Choi C."/>
            <person name="Cichocki N."/>
            <person name="Clum A."/>
            <person name="Copeland A."/>
            <person name="Hainaut M."/>
            <person name="Haridas S."/>
            <person name="Labutti K."/>
            <person name="Lindquist E."/>
            <person name="Lipzen A."/>
            <person name="Khouja H.-R."/>
            <person name="Murat C."/>
            <person name="Ohm R."/>
            <person name="Olson A."/>
            <person name="Spatafora J."/>
            <person name="Veneault-Fourrey C."/>
            <person name="Henrissat B."/>
            <person name="Grigoriev I."/>
            <person name="Martin F."/>
            <person name="Perotto S."/>
        </authorList>
    </citation>
    <scope>NUCLEOTIDE SEQUENCE [LARGE SCALE GENOMIC DNA]</scope>
    <source>
        <strain evidence="2 3">F</strain>
    </source>
</reference>
<dbReference type="InterPro" id="IPR000182">
    <property type="entry name" value="GNAT_dom"/>
</dbReference>
<evidence type="ECO:0000313" key="3">
    <source>
        <dbReference type="Proteomes" id="UP000235786"/>
    </source>
</evidence>
<evidence type="ECO:0000313" key="2">
    <source>
        <dbReference type="EMBL" id="PMD35906.1"/>
    </source>
</evidence>
<dbReference type="GO" id="GO:0016747">
    <property type="term" value="F:acyltransferase activity, transferring groups other than amino-acyl groups"/>
    <property type="evidence" value="ECO:0007669"/>
    <property type="project" value="InterPro"/>
</dbReference>
<dbReference type="STRING" id="1149755.A0A2J6RBM5"/>
<dbReference type="InterPro" id="IPR016181">
    <property type="entry name" value="Acyl_CoA_acyltransferase"/>
</dbReference>
<dbReference type="Proteomes" id="UP000235786">
    <property type="component" value="Unassembled WGS sequence"/>
</dbReference>
<evidence type="ECO:0000259" key="1">
    <source>
        <dbReference type="PROSITE" id="PS51186"/>
    </source>
</evidence>
<dbReference type="PROSITE" id="PS51186">
    <property type="entry name" value="GNAT"/>
    <property type="match status" value="1"/>
</dbReference>
<dbReference type="AlphaFoldDB" id="A0A2J6RBM5"/>
<accession>A0A2J6RBM5</accession>
<dbReference type="OrthoDB" id="329272at2759"/>
<dbReference type="CDD" id="cd04301">
    <property type="entry name" value="NAT_SF"/>
    <property type="match status" value="1"/>
</dbReference>
<dbReference type="SUPFAM" id="SSF55729">
    <property type="entry name" value="Acyl-CoA N-acyltransferases (Nat)"/>
    <property type="match status" value="1"/>
</dbReference>
<feature type="domain" description="N-acetyltransferase" evidence="1">
    <location>
        <begin position="59"/>
        <end position="236"/>
    </location>
</feature>
<dbReference type="GO" id="GO:0006048">
    <property type="term" value="P:UDP-N-acetylglucosamine biosynthetic process"/>
    <property type="evidence" value="ECO:0007669"/>
    <property type="project" value="UniProtKB-UniPathway"/>
</dbReference>
<dbReference type="Gene3D" id="3.40.630.30">
    <property type="match status" value="1"/>
</dbReference>
<dbReference type="Pfam" id="PF00583">
    <property type="entry name" value="Acetyltransf_1"/>
    <property type="match status" value="1"/>
</dbReference>
<protein>
    <recommendedName>
        <fullName evidence="1">N-acetyltransferase domain-containing protein</fullName>
    </recommendedName>
</protein>
<proteinExistence type="predicted"/>
<organism evidence="2 3">
    <name type="scientific">Hyaloscypha variabilis (strain UAMH 11265 / GT02V1 / F)</name>
    <name type="common">Meliniomyces variabilis</name>
    <dbReference type="NCBI Taxonomy" id="1149755"/>
    <lineage>
        <taxon>Eukaryota</taxon>
        <taxon>Fungi</taxon>
        <taxon>Dikarya</taxon>
        <taxon>Ascomycota</taxon>
        <taxon>Pezizomycotina</taxon>
        <taxon>Leotiomycetes</taxon>
        <taxon>Helotiales</taxon>
        <taxon>Hyaloscyphaceae</taxon>
        <taxon>Hyaloscypha</taxon>
        <taxon>Hyaloscypha variabilis</taxon>
    </lineage>
</organism>
<sequence length="240" mass="27080">MSSPPIILFQPPPGNILLNYNIRLPSTEQNPSSGVPQTYLDSQTVRENVFAKEQNAVPIKYQQDRDDTRSFCWVLYSSFPDVKPIGTIRLVPSPHHPHPAPGAKFEAPNEEPPGFGTMMLFKHMPLPEYAIDRKTSLHDGSESYVKLGRLCVVQEERGKRLADLLINAALDWAKENVQEIGKGVGDKVPRWKGLVCVHAQEKAVGVWERHGFVIDEAMGSWFEGGIRHLGMFRRLELEEE</sequence>
<dbReference type="UniPathway" id="UPA00113">
    <property type="reaction ID" value="UER00529"/>
</dbReference>
<dbReference type="EMBL" id="KZ613951">
    <property type="protein sequence ID" value="PMD35906.1"/>
    <property type="molecule type" value="Genomic_DNA"/>
</dbReference>
<keyword evidence="3" id="KW-1185">Reference proteome</keyword>
<gene>
    <name evidence="2" type="ORF">L207DRAFT_515651</name>
</gene>
<name>A0A2J6RBM5_HYAVF</name>